<keyword evidence="2" id="KW-1185">Reference proteome</keyword>
<dbReference type="Proteomes" id="UP000280696">
    <property type="component" value="Unassembled WGS sequence"/>
</dbReference>
<dbReference type="Pfam" id="PF08817">
    <property type="entry name" value="YukD"/>
    <property type="match status" value="1"/>
</dbReference>
<gene>
    <name evidence="1" type="ORF">D7V94_10200</name>
</gene>
<accession>A0A3A9AVK0</accession>
<comment type="caution">
    <text evidence="1">The sequence shown here is derived from an EMBL/GenBank/DDBJ whole genome shotgun (WGS) entry which is preliminary data.</text>
</comment>
<organism evidence="1 2">
    <name type="scientific">Parablautia intestinalis</name>
    <dbReference type="NCBI Taxonomy" id="2320100"/>
    <lineage>
        <taxon>Bacteria</taxon>
        <taxon>Bacillati</taxon>
        <taxon>Bacillota</taxon>
        <taxon>Clostridia</taxon>
        <taxon>Lachnospirales</taxon>
        <taxon>Lachnospiraceae</taxon>
        <taxon>Parablautia</taxon>
    </lineage>
</organism>
<name>A0A3A9AVK0_9FIRM</name>
<reference evidence="1 2" key="1">
    <citation type="submission" date="2018-09" db="EMBL/GenBank/DDBJ databases">
        <title>Murine metabolic-syndrome-specific gut microbial biobank.</title>
        <authorList>
            <person name="Liu C."/>
        </authorList>
    </citation>
    <scope>NUCLEOTIDE SEQUENCE [LARGE SCALE GENOMIC DNA]</scope>
    <source>
        <strain evidence="1 2">0.1xD8-82</strain>
    </source>
</reference>
<dbReference type="Gene3D" id="3.10.20.90">
    <property type="entry name" value="Phosphatidylinositol 3-kinase Catalytic Subunit, Chain A, domain 1"/>
    <property type="match status" value="1"/>
</dbReference>
<dbReference type="OrthoDB" id="2005113at2"/>
<proteinExistence type="predicted"/>
<dbReference type="AlphaFoldDB" id="A0A3A9AVK0"/>
<dbReference type="InterPro" id="IPR024962">
    <property type="entry name" value="YukD-like"/>
</dbReference>
<sequence>MHSKGAEFAGCWKYGGSMILVDVQVPAMDRVYDFELDEELTAGILVRDIEALVAKQEKAAKGKGGDRYLYSLRQDGILRQEETLKQQGVHDGDRLILI</sequence>
<protein>
    <recommendedName>
        <fullName evidence="3">Ubiquitin-like domain-containing protein</fullName>
    </recommendedName>
</protein>
<dbReference type="EMBL" id="RAYQ01000010">
    <property type="protein sequence ID" value="RKI91276.1"/>
    <property type="molecule type" value="Genomic_DNA"/>
</dbReference>
<evidence type="ECO:0008006" key="3">
    <source>
        <dbReference type="Google" id="ProtNLM"/>
    </source>
</evidence>
<evidence type="ECO:0000313" key="1">
    <source>
        <dbReference type="EMBL" id="RKI91276.1"/>
    </source>
</evidence>
<evidence type="ECO:0000313" key="2">
    <source>
        <dbReference type="Proteomes" id="UP000280696"/>
    </source>
</evidence>